<sequence>MLRLHLLHSF</sequence>
<reference evidence="1" key="1">
    <citation type="submission" date="2023-08" db="EMBL/GenBank/DDBJ databases">
        <title>A de novo genome assembly of Solanum verrucosum Schlechtendal, a Mexican diploid species geographically isolated from the other diploid A-genome species in potato relatives.</title>
        <authorList>
            <person name="Hosaka K."/>
        </authorList>
    </citation>
    <scope>NUCLEOTIDE SEQUENCE</scope>
    <source>
        <tissue evidence="1">Young leaves</tissue>
    </source>
</reference>
<dbReference type="Proteomes" id="UP001234989">
    <property type="component" value="Chromosome 9"/>
</dbReference>
<evidence type="ECO:0000313" key="2">
    <source>
        <dbReference type="Proteomes" id="UP001234989"/>
    </source>
</evidence>
<accession>A0AAF0ZQX7</accession>
<proteinExistence type="predicted"/>
<evidence type="ECO:0000313" key="1">
    <source>
        <dbReference type="EMBL" id="WMV45784.1"/>
    </source>
</evidence>
<dbReference type="EMBL" id="CP133620">
    <property type="protein sequence ID" value="WMV45784.1"/>
    <property type="molecule type" value="Genomic_DNA"/>
</dbReference>
<protein>
    <submittedName>
        <fullName evidence="1">Uncharacterized protein</fullName>
    </submittedName>
</protein>
<name>A0AAF0ZQX7_SOLVR</name>
<organism evidence="1 2">
    <name type="scientific">Solanum verrucosum</name>
    <dbReference type="NCBI Taxonomy" id="315347"/>
    <lineage>
        <taxon>Eukaryota</taxon>
        <taxon>Viridiplantae</taxon>
        <taxon>Streptophyta</taxon>
        <taxon>Embryophyta</taxon>
        <taxon>Tracheophyta</taxon>
        <taxon>Spermatophyta</taxon>
        <taxon>Magnoliopsida</taxon>
        <taxon>eudicotyledons</taxon>
        <taxon>Gunneridae</taxon>
        <taxon>Pentapetalae</taxon>
        <taxon>asterids</taxon>
        <taxon>lamiids</taxon>
        <taxon>Solanales</taxon>
        <taxon>Solanaceae</taxon>
        <taxon>Solanoideae</taxon>
        <taxon>Solaneae</taxon>
        <taxon>Solanum</taxon>
    </lineage>
</organism>
<gene>
    <name evidence="1" type="ORF">MTR67_039169</name>
</gene>
<keyword evidence="2" id="KW-1185">Reference proteome</keyword>